<gene>
    <name evidence="1" type="ordered locus">Pnec_1175</name>
</gene>
<dbReference type="STRING" id="452638.Pnec_1175"/>
<name>B1XVF4_POLNS</name>
<dbReference type="SUPFAM" id="SSF75169">
    <property type="entry name" value="DsrEFH-like"/>
    <property type="match status" value="1"/>
</dbReference>
<dbReference type="eggNOG" id="COG1553">
    <property type="taxonomic scope" value="Bacteria"/>
</dbReference>
<organism evidence="1">
    <name type="scientific">Polynucleobacter necessarius subsp. necessarius (strain STIR1)</name>
    <dbReference type="NCBI Taxonomy" id="452638"/>
    <lineage>
        <taxon>Bacteria</taxon>
        <taxon>Pseudomonadati</taxon>
        <taxon>Pseudomonadota</taxon>
        <taxon>Betaproteobacteria</taxon>
        <taxon>Burkholderiales</taxon>
        <taxon>Burkholderiaceae</taxon>
        <taxon>Polynucleobacter</taxon>
    </lineage>
</organism>
<dbReference type="EMBL" id="CP001010">
    <property type="protein sequence ID" value="ACB44331.1"/>
    <property type="molecule type" value="Genomic_DNA"/>
</dbReference>
<dbReference type="KEGG" id="pne:Pnec_1175"/>
<dbReference type="HOGENOM" id="CLU_2975394_0_0_4"/>
<protein>
    <submittedName>
        <fullName evidence="1">Uncharacterized protein</fullName>
    </submittedName>
</protein>
<evidence type="ECO:0000313" key="1">
    <source>
        <dbReference type="EMBL" id="ACB44331.1"/>
    </source>
</evidence>
<proteinExistence type="predicted"/>
<dbReference type="AlphaFoldDB" id="B1XVF4"/>
<sequence>MSSGALVVMCPMCLKQAGYTESDLIPGIKIGSPKLTGDTLFKDGTQDNELVIEHFLNF</sequence>
<reference evidence="1" key="1">
    <citation type="submission" date="2008-03" db="EMBL/GenBank/DDBJ databases">
        <title>Complete sequence of Polynucleobacter necessarius STIR1.</title>
        <authorList>
            <consortium name="US DOE Joint Genome Institute"/>
            <person name="Copeland A."/>
            <person name="Lucas S."/>
            <person name="Lapidus A."/>
            <person name="Barry K."/>
            <person name="Detter J.C."/>
            <person name="Glavina del Rio T."/>
            <person name="Hammon N."/>
            <person name="Israni S."/>
            <person name="Dalin E."/>
            <person name="Tice H."/>
            <person name="Pitluck S."/>
            <person name="Chain P."/>
            <person name="Malfatti S."/>
            <person name="Shin M."/>
            <person name="Vergez L."/>
            <person name="Schmutz J."/>
            <person name="Larimer F."/>
            <person name="Land M."/>
            <person name="Hauser L."/>
            <person name="Kyrpides N."/>
            <person name="Kim E."/>
            <person name="Hahn M."/>
            <person name="Richardson P."/>
        </authorList>
    </citation>
    <scope>NUCLEOTIDE SEQUENCE [LARGE SCALE GENOMIC DNA]</scope>
    <source>
        <strain evidence="1">STIR1</strain>
    </source>
</reference>
<dbReference type="InterPro" id="IPR027396">
    <property type="entry name" value="DsrEFH-like"/>
</dbReference>
<accession>B1XVF4</accession>